<keyword evidence="4" id="KW-1185">Reference proteome</keyword>
<keyword evidence="2" id="KW-1133">Transmembrane helix</keyword>
<dbReference type="Proteomes" id="UP001597475">
    <property type="component" value="Unassembled WGS sequence"/>
</dbReference>
<protein>
    <submittedName>
        <fullName evidence="3">Cytochrome c oxidase subunit 2A</fullName>
    </submittedName>
</protein>
<feature type="compositionally biased region" description="Pro residues" evidence="1">
    <location>
        <begin position="11"/>
        <end position="20"/>
    </location>
</feature>
<comment type="caution">
    <text evidence="3">The sequence shown here is derived from an EMBL/GenBank/DDBJ whole genome shotgun (WGS) entry which is preliminary data.</text>
</comment>
<evidence type="ECO:0000313" key="4">
    <source>
        <dbReference type="Proteomes" id="UP001597475"/>
    </source>
</evidence>
<organism evidence="3 4">
    <name type="scientific">Deinococcus taklimakanensis</name>
    <dbReference type="NCBI Taxonomy" id="536443"/>
    <lineage>
        <taxon>Bacteria</taxon>
        <taxon>Thermotogati</taxon>
        <taxon>Deinococcota</taxon>
        <taxon>Deinococci</taxon>
        <taxon>Deinococcales</taxon>
        <taxon>Deinococcaceae</taxon>
        <taxon>Deinococcus</taxon>
    </lineage>
</organism>
<evidence type="ECO:0000256" key="2">
    <source>
        <dbReference type="SAM" id="Phobius"/>
    </source>
</evidence>
<feature type="region of interest" description="Disordered" evidence="1">
    <location>
        <begin position="1"/>
        <end position="36"/>
    </location>
</feature>
<reference evidence="4" key="1">
    <citation type="journal article" date="2019" name="Int. J. Syst. Evol. Microbiol.">
        <title>The Global Catalogue of Microorganisms (GCM) 10K type strain sequencing project: providing services to taxonomists for standard genome sequencing and annotation.</title>
        <authorList>
            <consortium name="The Broad Institute Genomics Platform"/>
            <consortium name="The Broad Institute Genome Sequencing Center for Infectious Disease"/>
            <person name="Wu L."/>
            <person name="Ma J."/>
        </authorList>
    </citation>
    <scope>NUCLEOTIDE SEQUENCE [LARGE SCALE GENOMIC DNA]</scope>
    <source>
        <strain evidence="4">KCTC 33842</strain>
    </source>
</reference>
<accession>A0ABW5P419</accession>
<name>A0ABW5P419_9DEIO</name>
<keyword evidence="2" id="KW-0472">Membrane</keyword>
<dbReference type="EMBL" id="JBHUMK010000046">
    <property type="protein sequence ID" value="MFD2609863.1"/>
    <property type="molecule type" value="Genomic_DNA"/>
</dbReference>
<proteinExistence type="predicted"/>
<keyword evidence="2" id="KW-0812">Transmembrane</keyword>
<dbReference type="InterPro" id="IPR012538">
    <property type="entry name" value="Cyt_c_oxidase_su2a"/>
</dbReference>
<feature type="transmembrane region" description="Helical" evidence="2">
    <location>
        <begin position="38"/>
        <end position="62"/>
    </location>
</feature>
<feature type="compositionally biased region" description="Low complexity" evidence="1">
    <location>
        <begin position="1"/>
        <end position="10"/>
    </location>
</feature>
<dbReference type="Pfam" id="PF08113">
    <property type="entry name" value="CoxIIa"/>
    <property type="match status" value="1"/>
</dbReference>
<evidence type="ECO:0000256" key="1">
    <source>
        <dbReference type="SAM" id="MobiDB-lite"/>
    </source>
</evidence>
<sequence length="66" mass="6867">MNPPSQGTPTPTSPAAPTEPHPQTHTDAPLDERGMRPVGTLGVIGLLTVTISTLWLLALGILEGRS</sequence>
<dbReference type="RefSeq" id="WP_386845564.1">
    <property type="nucleotide sequence ID" value="NZ_JBHUMK010000046.1"/>
</dbReference>
<feature type="compositionally biased region" description="Basic and acidic residues" evidence="1">
    <location>
        <begin position="22"/>
        <end position="35"/>
    </location>
</feature>
<evidence type="ECO:0000313" key="3">
    <source>
        <dbReference type="EMBL" id="MFD2609863.1"/>
    </source>
</evidence>
<gene>
    <name evidence="3" type="ORF">ACFSR9_10520</name>
</gene>